<keyword evidence="1" id="KW-1133">Transmembrane helix</keyword>
<keyword evidence="1" id="KW-0472">Membrane</keyword>
<reference evidence="2 3" key="1">
    <citation type="journal article" date="2021" name="Sci. Rep.">
        <title>The distribution of antibiotic resistance genes in chicken gut microbiota commensals.</title>
        <authorList>
            <person name="Juricova H."/>
            <person name="Matiasovicova J."/>
            <person name="Kubasova T."/>
            <person name="Cejkova D."/>
            <person name="Rychlik I."/>
        </authorList>
    </citation>
    <scope>NUCLEOTIDE SEQUENCE [LARGE SCALE GENOMIC DNA]</scope>
    <source>
        <strain evidence="2 3">An435</strain>
    </source>
</reference>
<gene>
    <name evidence="2" type="ORF">H6A19_13175</name>
</gene>
<name>A0ABS2FJU6_9CLOT</name>
<feature type="transmembrane region" description="Helical" evidence="1">
    <location>
        <begin position="12"/>
        <end position="28"/>
    </location>
</feature>
<dbReference type="PROSITE" id="PS51257">
    <property type="entry name" value="PROKAR_LIPOPROTEIN"/>
    <property type="match status" value="1"/>
</dbReference>
<protein>
    <recommendedName>
        <fullName evidence="4">Lipoprotein</fullName>
    </recommendedName>
</protein>
<evidence type="ECO:0008006" key="4">
    <source>
        <dbReference type="Google" id="ProtNLM"/>
    </source>
</evidence>
<dbReference type="RefSeq" id="WP_204572518.1">
    <property type="nucleotide sequence ID" value="NZ_JACJLL010000099.1"/>
</dbReference>
<organism evidence="2 3">
    <name type="scientific">Clostridium saudiense</name>
    <dbReference type="NCBI Taxonomy" id="1414720"/>
    <lineage>
        <taxon>Bacteria</taxon>
        <taxon>Bacillati</taxon>
        <taxon>Bacillota</taxon>
        <taxon>Clostridia</taxon>
        <taxon>Eubacteriales</taxon>
        <taxon>Clostridiaceae</taxon>
        <taxon>Clostridium</taxon>
    </lineage>
</organism>
<dbReference type="EMBL" id="JACJLL010000099">
    <property type="protein sequence ID" value="MBM6820277.1"/>
    <property type="molecule type" value="Genomic_DNA"/>
</dbReference>
<comment type="caution">
    <text evidence="2">The sequence shown here is derived from an EMBL/GenBank/DDBJ whole genome shotgun (WGS) entry which is preliminary data.</text>
</comment>
<evidence type="ECO:0000313" key="2">
    <source>
        <dbReference type="EMBL" id="MBM6820277.1"/>
    </source>
</evidence>
<keyword evidence="1" id="KW-0812">Transmembrane</keyword>
<accession>A0ABS2FJU6</accession>
<proteinExistence type="predicted"/>
<sequence>MRKLKVNRVRGIIVIVLSYIVSGIFFVGCNNMSNIKSTELNNIYVDNLNIGSSIKKINLNKYTESNNYLGDYTCKFEELIIDSKDNKINYLFGRFDENRTVISVNSRRNLRSINEVSDILGENYKEKWKDRELKLKEHVYFDNRNNIKAEFIYSIFDDSLVWVILSKMNEEQ</sequence>
<dbReference type="Proteomes" id="UP000767334">
    <property type="component" value="Unassembled WGS sequence"/>
</dbReference>
<evidence type="ECO:0000313" key="3">
    <source>
        <dbReference type="Proteomes" id="UP000767334"/>
    </source>
</evidence>
<keyword evidence="3" id="KW-1185">Reference proteome</keyword>
<evidence type="ECO:0000256" key="1">
    <source>
        <dbReference type="SAM" id="Phobius"/>
    </source>
</evidence>